<dbReference type="Gene3D" id="1.25.40.10">
    <property type="entry name" value="Tetratricopeptide repeat domain"/>
    <property type="match status" value="1"/>
</dbReference>
<dbReference type="Proteomes" id="UP000018348">
    <property type="component" value="Unassembled WGS sequence"/>
</dbReference>
<protein>
    <submittedName>
        <fullName evidence="3">Uncharacterized protein</fullName>
    </submittedName>
</protein>
<evidence type="ECO:0000313" key="3">
    <source>
        <dbReference type="EMBL" id="CCQ53171.1"/>
    </source>
</evidence>
<feature type="repeat" description="TPR" evidence="1">
    <location>
        <begin position="166"/>
        <end position="199"/>
    </location>
</feature>
<evidence type="ECO:0000313" key="4">
    <source>
        <dbReference type="Proteomes" id="UP000018348"/>
    </source>
</evidence>
<proteinExistence type="predicted"/>
<dbReference type="PROSITE" id="PS50005">
    <property type="entry name" value="TPR"/>
    <property type="match status" value="1"/>
</dbReference>
<dbReference type="AlphaFoldDB" id="T2II14"/>
<gene>
    <name evidence="3" type="ORF">CWATWH8502_1830</name>
</gene>
<dbReference type="SUPFAM" id="SSF48452">
    <property type="entry name" value="TPR-like"/>
    <property type="match status" value="1"/>
</dbReference>
<reference evidence="3 4" key="1">
    <citation type="submission" date="2013-01" db="EMBL/GenBank/DDBJ databases">
        <authorList>
            <person name="Bench S."/>
        </authorList>
    </citation>
    <scope>NUCLEOTIDE SEQUENCE [LARGE SCALE GENOMIC DNA]</scope>
    <source>
        <strain evidence="3 4">WH 8502</strain>
    </source>
</reference>
<keyword evidence="2" id="KW-0175">Coiled coil</keyword>
<accession>T2II14</accession>
<dbReference type="SMART" id="SM00028">
    <property type="entry name" value="TPR"/>
    <property type="match status" value="2"/>
</dbReference>
<dbReference type="EMBL" id="CAQK01000788">
    <property type="protein sequence ID" value="CCQ53171.1"/>
    <property type="molecule type" value="Genomic_DNA"/>
</dbReference>
<feature type="coiled-coil region" evidence="2">
    <location>
        <begin position="179"/>
        <end position="206"/>
    </location>
</feature>
<dbReference type="InterPro" id="IPR011990">
    <property type="entry name" value="TPR-like_helical_dom_sf"/>
</dbReference>
<comment type="caution">
    <text evidence="3">The sequence shown here is derived from an EMBL/GenBank/DDBJ whole genome shotgun (WGS) entry which is preliminary data.</text>
</comment>
<name>T2II14_CROWT</name>
<sequence>MKLYQLATAAVITLASIFSNPIESLHQKKLTISSASAQSAYEGVRIPITENTPVGEINHFFFMIDNLWRYNAYFYQADKQAMIEDLDKIQTLTEYDNYSLICDIYMIAEAYDKAVKACEKDLKDGKVESNGIDKAYIATKQYDKAIKSIKKDKQNLDAEKDGTYLSLLHQKLGSIYFTLGQYNEAIKEYKKGLKMLKENKEKIECKTCITDSFQLSSASFRSGLGFSYLKQGRKKKAYQEFLYAEMNDLSSWEQTVENLFNIDGNHYSGLWEGHLMGTVDSLFTEGLMELRLDEKQYIDALEVAEYGRTRALSYSISKDQKSSINIDEIKAIAKEQNATLVKYSTPKSLSLDKEYEPKVYIWVVKPTGEVHFANVNLNQKNQFLVLIFPLFLSLSSSSVQV</sequence>
<evidence type="ECO:0000256" key="2">
    <source>
        <dbReference type="SAM" id="Coils"/>
    </source>
</evidence>
<dbReference type="RefSeq" id="WP_021831837.1">
    <property type="nucleotide sequence ID" value="NZ_CAQK01000788.1"/>
</dbReference>
<reference evidence="3 4" key="2">
    <citation type="submission" date="2013-09" db="EMBL/GenBank/DDBJ databases">
        <title>Whole genome comparison of six Crocosphaera watsonii strains with differing phenotypes.</title>
        <authorList>
            <person name="Bench S.R."/>
            <person name="Heller P."/>
            <person name="Frank I."/>
            <person name="Arciniega M."/>
            <person name="Shilova I.N."/>
            <person name="Zehr J.P."/>
        </authorList>
    </citation>
    <scope>NUCLEOTIDE SEQUENCE [LARGE SCALE GENOMIC DNA]</scope>
    <source>
        <strain evidence="3 4">WH 8502</strain>
    </source>
</reference>
<organism evidence="3 4">
    <name type="scientific">Crocosphaera watsonii WH 8502</name>
    <dbReference type="NCBI Taxonomy" id="423474"/>
    <lineage>
        <taxon>Bacteria</taxon>
        <taxon>Bacillati</taxon>
        <taxon>Cyanobacteriota</taxon>
        <taxon>Cyanophyceae</taxon>
        <taxon>Oscillatoriophycideae</taxon>
        <taxon>Chroococcales</taxon>
        <taxon>Aphanothecaceae</taxon>
        <taxon>Crocosphaera</taxon>
    </lineage>
</organism>
<evidence type="ECO:0000256" key="1">
    <source>
        <dbReference type="PROSITE-ProRule" id="PRU00339"/>
    </source>
</evidence>
<keyword evidence="1" id="KW-0802">TPR repeat</keyword>
<dbReference type="InterPro" id="IPR019734">
    <property type="entry name" value="TPR_rpt"/>
</dbReference>